<sequence length="196" mass="22611">MLERRGKNKILIENKNWDTNVLRDEVEKFMRDTATQNCCGLFLSQHTGIANKENFEINIHEGNVLLYVHHVNNDADTIKVSIDILDHFKEQLDEIGTDKELETMPKEVLDKINEEYNAIKTKKLAMMKHVKDFQTSMTKEIDSIEIPTLKMYLSSRYASANTLFTCENCNYVGSSKQSLSAHKRFCKKSLNNTVDS</sequence>
<evidence type="ECO:0008006" key="2">
    <source>
        <dbReference type="Google" id="ProtNLM"/>
    </source>
</evidence>
<name>A0A6C0BA67_9ZZZZ</name>
<proteinExistence type="predicted"/>
<accession>A0A6C0BA67</accession>
<evidence type="ECO:0000313" key="1">
    <source>
        <dbReference type="EMBL" id="QHS88611.1"/>
    </source>
</evidence>
<dbReference type="EMBL" id="MN739101">
    <property type="protein sequence ID" value="QHS88611.1"/>
    <property type="molecule type" value="Genomic_DNA"/>
</dbReference>
<dbReference type="AlphaFoldDB" id="A0A6C0BA67"/>
<protein>
    <recommendedName>
        <fullName evidence="2">C2H2-type domain-containing protein</fullName>
    </recommendedName>
</protein>
<reference evidence="1" key="1">
    <citation type="journal article" date="2020" name="Nature">
        <title>Giant virus diversity and host interactions through global metagenomics.</title>
        <authorList>
            <person name="Schulz F."/>
            <person name="Roux S."/>
            <person name="Paez-Espino D."/>
            <person name="Jungbluth S."/>
            <person name="Walsh D.A."/>
            <person name="Denef V.J."/>
            <person name="McMahon K.D."/>
            <person name="Konstantinidis K.T."/>
            <person name="Eloe-Fadrosh E.A."/>
            <person name="Kyrpides N.C."/>
            <person name="Woyke T."/>
        </authorList>
    </citation>
    <scope>NUCLEOTIDE SEQUENCE</scope>
    <source>
        <strain evidence="1">GVMAG-M-3300010158-55</strain>
    </source>
</reference>
<organism evidence="1">
    <name type="scientific">viral metagenome</name>
    <dbReference type="NCBI Taxonomy" id="1070528"/>
    <lineage>
        <taxon>unclassified sequences</taxon>
        <taxon>metagenomes</taxon>
        <taxon>organismal metagenomes</taxon>
    </lineage>
</organism>